<dbReference type="SUPFAM" id="SSF52540">
    <property type="entry name" value="P-loop containing nucleoside triphosphate hydrolases"/>
    <property type="match status" value="1"/>
</dbReference>
<dbReference type="Pfam" id="PF25053">
    <property type="entry name" value="DUF7791"/>
    <property type="match status" value="1"/>
</dbReference>
<keyword evidence="5" id="KW-1185">Reference proteome</keyword>
<organism evidence="4 5">
    <name type="scientific">Hyaloscypha hepaticicola</name>
    <dbReference type="NCBI Taxonomy" id="2082293"/>
    <lineage>
        <taxon>Eukaryota</taxon>
        <taxon>Fungi</taxon>
        <taxon>Dikarya</taxon>
        <taxon>Ascomycota</taxon>
        <taxon>Pezizomycotina</taxon>
        <taxon>Leotiomycetes</taxon>
        <taxon>Helotiales</taxon>
        <taxon>Hyaloscyphaceae</taxon>
        <taxon>Hyaloscypha</taxon>
    </lineage>
</organism>
<evidence type="ECO:0000259" key="3">
    <source>
        <dbReference type="Pfam" id="PF25053"/>
    </source>
</evidence>
<sequence>MKLSEALLSQLEKVRVDEKSTSRKWKSFRQALKSVSTKNGVDALAGKISDCQKELNLHLVFSIKKKADALFIRHNAVISFLNETAQKTTEALSETREMVREELLSHRDHIIHAAMEKGARIHSSPLFALWEEQTIEIEMVQSLYFLLIDDRHQAIPEAHRQTFRWVLQDSQQEDCRWSNFVEWLRTGSGLYWISGKAGSGKSTLMRYIFNDKKTRQDLSHWAGNSSLEIAGFFFWSSGSPIQRSQIGLLRSLLFQALQLRPNLVRRVFPEEWAKNSSSSIPCRTGRDHYFSLSALHAAIKCWIALLPGSSKVCFFIEGLDEYEGDQEEMAEFFKGISSGASNVKLCVSSRPWVVFDEAFMGLPLLRLQDLTFHDIETYVFDKLEGHKRMRLLREAEPDHAAELVNEVVAKASGVFLWVMLVIKSLLDGLRNRDGIDDLRRRLSDLPADLNTFFTHMLNNVEPLYRDDFKITALEMELAIMATPQSMLIDVWEPMNDPEIRSRNERLDVHLKSHCGGLLEIHDFQTRATVQFLHRTVRDFLETKGARTLISTAIISSDFNLDLSIAMAYVTMLKREVFRTQNVIRILQHYSNLDVWTSMTDAMVHARVGEAAGKFGYSTIIDELSRCGYKKWRMNEEPGQYILSNYFLLDPGELWITCDKLRIWQRNFMGLAMRRGLLSYIESKVKEDKSLVLGQHEVPLLHYAVIPERDDPPPLWSHDMVELLLRYGANPNQLWQGNSPWQHLLTYIHRNGCPRSSVIQNHAYIWGEPIHHLHAKSLCSFWAKELLAICTSFGGGCSRRCFETHNHLESLGTSMSPKTPNIVKPVQSSVH</sequence>
<dbReference type="InterPro" id="IPR056884">
    <property type="entry name" value="NPHP3-like_N"/>
</dbReference>
<dbReference type="EMBL" id="KZ613484">
    <property type="protein sequence ID" value="PMD20659.1"/>
    <property type="molecule type" value="Genomic_DNA"/>
</dbReference>
<dbReference type="OrthoDB" id="443402at2759"/>
<proteinExistence type="predicted"/>
<dbReference type="PANTHER" id="PTHR10039">
    <property type="entry name" value="AMELOGENIN"/>
    <property type="match status" value="1"/>
</dbReference>
<name>A0A2J6Q312_9HELO</name>
<feature type="domain" description="DUF7791" evidence="3">
    <location>
        <begin position="488"/>
        <end position="573"/>
    </location>
</feature>
<dbReference type="InterPro" id="IPR056693">
    <property type="entry name" value="DUF7791"/>
</dbReference>
<evidence type="ECO:0008006" key="6">
    <source>
        <dbReference type="Google" id="ProtNLM"/>
    </source>
</evidence>
<reference evidence="4 5" key="1">
    <citation type="submission" date="2016-05" db="EMBL/GenBank/DDBJ databases">
        <title>A degradative enzymes factory behind the ericoid mycorrhizal symbiosis.</title>
        <authorList>
            <consortium name="DOE Joint Genome Institute"/>
            <person name="Martino E."/>
            <person name="Morin E."/>
            <person name="Grelet G."/>
            <person name="Kuo A."/>
            <person name="Kohler A."/>
            <person name="Daghino S."/>
            <person name="Barry K."/>
            <person name="Choi C."/>
            <person name="Cichocki N."/>
            <person name="Clum A."/>
            <person name="Copeland A."/>
            <person name="Hainaut M."/>
            <person name="Haridas S."/>
            <person name="Labutti K."/>
            <person name="Lindquist E."/>
            <person name="Lipzen A."/>
            <person name="Khouja H.-R."/>
            <person name="Murat C."/>
            <person name="Ohm R."/>
            <person name="Olson A."/>
            <person name="Spatafora J."/>
            <person name="Veneault-Fourrey C."/>
            <person name="Henrissat B."/>
            <person name="Grigoriev I."/>
            <person name="Martin F."/>
            <person name="Perotto S."/>
        </authorList>
    </citation>
    <scope>NUCLEOTIDE SEQUENCE [LARGE SCALE GENOMIC DNA]</scope>
    <source>
        <strain evidence="4 5">UAMH 7357</strain>
    </source>
</reference>
<evidence type="ECO:0000313" key="4">
    <source>
        <dbReference type="EMBL" id="PMD20659.1"/>
    </source>
</evidence>
<protein>
    <recommendedName>
        <fullName evidence="6">NACHT domain-containing protein</fullName>
    </recommendedName>
</protein>
<evidence type="ECO:0000313" key="5">
    <source>
        <dbReference type="Proteomes" id="UP000235672"/>
    </source>
</evidence>
<evidence type="ECO:0000256" key="1">
    <source>
        <dbReference type="ARBA" id="ARBA00022737"/>
    </source>
</evidence>
<dbReference type="Pfam" id="PF24883">
    <property type="entry name" value="NPHP3_N"/>
    <property type="match status" value="1"/>
</dbReference>
<dbReference type="Proteomes" id="UP000235672">
    <property type="component" value="Unassembled WGS sequence"/>
</dbReference>
<feature type="domain" description="Nephrocystin 3-like N-terminal" evidence="2">
    <location>
        <begin position="178"/>
        <end position="350"/>
    </location>
</feature>
<gene>
    <name evidence="4" type="ORF">NA56DRAFT_659659</name>
</gene>
<dbReference type="PANTHER" id="PTHR10039:SF5">
    <property type="entry name" value="NACHT DOMAIN-CONTAINING PROTEIN"/>
    <property type="match status" value="1"/>
</dbReference>
<accession>A0A2J6Q312</accession>
<evidence type="ECO:0000259" key="2">
    <source>
        <dbReference type="Pfam" id="PF24883"/>
    </source>
</evidence>
<dbReference type="InterPro" id="IPR027417">
    <property type="entry name" value="P-loop_NTPase"/>
</dbReference>
<dbReference type="AlphaFoldDB" id="A0A2J6Q312"/>
<dbReference type="Gene3D" id="3.40.50.300">
    <property type="entry name" value="P-loop containing nucleotide triphosphate hydrolases"/>
    <property type="match status" value="1"/>
</dbReference>
<keyword evidence="1" id="KW-0677">Repeat</keyword>